<dbReference type="RefSeq" id="WP_145419699.1">
    <property type="nucleotide sequence ID" value="NZ_CP036526.1"/>
</dbReference>
<proteinExistence type="predicted"/>
<gene>
    <name evidence="3" type="ORF">K239x_39490</name>
</gene>
<feature type="compositionally biased region" description="Polar residues" evidence="1">
    <location>
        <begin position="7"/>
        <end position="19"/>
    </location>
</feature>
<evidence type="ECO:0008006" key="5">
    <source>
        <dbReference type="Google" id="ProtNLM"/>
    </source>
</evidence>
<evidence type="ECO:0000313" key="3">
    <source>
        <dbReference type="EMBL" id="QDT11947.1"/>
    </source>
</evidence>
<keyword evidence="4" id="KW-1185">Reference proteome</keyword>
<dbReference type="Proteomes" id="UP000319817">
    <property type="component" value="Chromosome"/>
</dbReference>
<evidence type="ECO:0000313" key="4">
    <source>
        <dbReference type="Proteomes" id="UP000319817"/>
    </source>
</evidence>
<keyword evidence="2" id="KW-0812">Transmembrane</keyword>
<reference evidence="3 4" key="1">
    <citation type="submission" date="2019-02" db="EMBL/GenBank/DDBJ databases">
        <title>Deep-cultivation of Planctomycetes and their phenomic and genomic characterization uncovers novel biology.</title>
        <authorList>
            <person name="Wiegand S."/>
            <person name="Jogler M."/>
            <person name="Boedeker C."/>
            <person name="Pinto D."/>
            <person name="Vollmers J."/>
            <person name="Rivas-Marin E."/>
            <person name="Kohn T."/>
            <person name="Peeters S.H."/>
            <person name="Heuer A."/>
            <person name="Rast P."/>
            <person name="Oberbeckmann S."/>
            <person name="Bunk B."/>
            <person name="Jeske O."/>
            <person name="Meyerdierks A."/>
            <person name="Storesund J.E."/>
            <person name="Kallscheuer N."/>
            <person name="Luecker S."/>
            <person name="Lage O.M."/>
            <person name="Pohl T."/>
            <person name="Merkel B.J."/>
            <person name="Hornburger P."/>
            <person name="Mueller R.-W."/>
            <person name="Bruemmer F."/>
            <person name="Labrenz M."/>
            <person name="Spormann A.M."/>
            <person name="Op den Camp H."/>
            <person name="Overmann J."/>
            <person name="Amann R."/>
            <person name="Jetten M.S.M."/>
            <person name="Mascher T."/>
            <person name="Medema M.H."/>
            <person name="Devos D.P."/>
            <person name="Kaster A.-K."/>
            <person name="Ovreas L."/>
            <person name="Rohde M."/>
            <person name="Galperin M.Y."/>
            <person name="Jogler C."/>
        </authorList>
    </citation>
    <scope>NUCLEOTIDE SEQUENCE [LARGE SCALE GENOMIC DNA]</scope>
    <source>
        <strain evidence="3 4">K23_9</strain>
    </source>
</reference>
<dbReference type="AlphaFoldDB" id="A0A517NXT6"/>
<evidence type="ECO:0000256" key="1">
    <source>
        <dbReference type="SAM" id="MobiDB-lite"/>
    </source>
</evidence>
<dbReference type="EMBL" id="CP036526">
    <property type="protein sequence ID" value="QDT11947.1"/>
    <property type="molecule type" value="Genomic_DNA"/>
</dbReference>
<evidence type="ECO:0000256" key="2">
    <source>
        <dbReference type="SAM" id="Phobius"/>
    </source>
</evidence>
<name>A0A517NXT6_9BACT</name>
<keyword evidence="2" id="KW-1133">Transmembrane helix</keyword>
<feature type="transmembrane region" description="Helical" evidence="2">
    <location>
        <begin position="57"/>
        <end position="74"/>
    </location>
</feature>
<protein>
    <recommendedName>
        <fullName evidence="5">DUF883 domain-containing protein</fullName>
    </recommendedName>
</protein>
<accession>A0A517NXT6</accession>
<sequence length="80" mass="8635">MIAPYNPTENARPTVANNERLTREEVVRTHSTNHAPSLSLSERIHAASQQIVAQHPLAVLAVSGTIGIVLGCLVKRRGSQ</sequence>
<feature type="region of interest" description="Disordered" evidence="1">
    <location>
        <begin position="1"/>
        <end position="20"/>
    </location>
</feature>
<keyword evidence="2" id="KW-0472">Membrane</keyword>
<organism evidence="3 4">
    <name type="scientific">Stieleria marina</name>
    <dbReference type="NCBI Taxonomy" id="1930275"/>
    <lineage>
        <taxon>Bacteria</taxon>
        <taxon>Pseudomonadati</taxon>
        <taxon>Planctomycetota</taxon>
        <taxon>Planctomycetia</taxon>
        <taxon>Pirellulales</taxon>
        <taxon>Pirellulaceae</taxon>
        <taxon>Stieleria</taxon>
    </lineage>
</organism>